<dbReference type="OrthoDB" id="7423401at2"/>
<dbReference type="GO" id="GO:0016020">
    <property type="term" value="C:membrane"/>
    <property type="evidence" value="ECO:0007669"/>
    <property type="project" value="UniProtKB-SubCell"/>
</dbReference>
<comment type="subcellular location">
    <subcellularLocation>
        <location evidence="1">Membrane</location>
        <topology evidence="1">Multi-pass membrane protein</topology>
    </subcellularLocation>
</comment>
<dbReference type="AlphaFoldDB" id="A0A3E1NRN1"/>
<evidence type="ECO:0000313" key="7">
    <source>
        <dbReference type="EMBL" id="RFM30570.1"/>
    </source>
</evidence>
<evidence type="ECO:0000256" key="4">
    <source>
        <dbReference type="ARBA" id="ARBA00023136"/>
    </source>
</evidence>
<keyword evidence="3 5" id="KW-1133">Transmembrane helix</keyword>
<evidence type="ECO:0000256" key="3">
    <source>
        <dbReference type="ARBA" id="ARBA00022989"/>
    </source>
</evidence>
<feature type="transmembrane region" description="Helical" evidence="5">
    <location>
        <begin position="162"/>
        <end position="187"/>
    </location>
</feature>
<dbReference type="Proteomes" id="UP000261284">
    <property type="component" value="Unassembled WGS sequence"/>
</dbReference>
<evidence type="ECO:0000313" key="8">
    <source>
        <dbReference type="Proteomes" id="UP000261284"/>
    </source>
</evidence>
<feature type="transmembrane region" description="Helical" evidence="5">
    <location>
        <begin position="126"/>
        <end position="150"/>
    </location>
</feature>
<comment type="caution">
    <text evidence="7">The sequence shown here is derived from an EMBL/GenBank/DDBJ whole genome shotgun (WGS) entry which is preliminary data.</text>
</comment>
<keyword evidence="2 5" id="KW-0812">Transmembrane</keyword>
<dbReference type="Pfam" id="PF04893">
    <property type="entry name" value="Yip1"/>
    <property type="match status" value="1"/>
</dbReference>
<name>A0A3E1NRN1_9BACT</name>
<dbReference type="EMBL" id="QTJU01000001">
    <property type="protein sequence ID" value="RFM30570.1"/>
    <property type="molecule type" value="Genomic_DNA"/>
</dbReference>
<protein>
    <submittedName>
        <fullName evidence="7">YIP1 family protein</fullName>
    </submittedName>
</protein>
<proteinExistence type="predicted"/>
<evidence type="ECO:0000256" key="5">
    <source>
        <dbReference type="SAM" id="Phobius"/>
    </source>
</evidence>
<feature type="transmembrane region" description="Helical" evidence="5">
    <location>
        <begin position="35"/>
        <end position="56"/>
    </location>
</feature>
<evidence type="ECO:0000256" key="2">
    <source>
        <dbReference type="ARBA" id="ARBA00022692"/>
    </source>
</evidence>
<organism evidence="7 8">
    <name type="scientific">Deminuibacter soli</name>
    <dbReference type="NCBI Taxonomy" id="2291815"/>
    <lineage>
        <taxon>Bacteria</taxon>
        <taxon>Pseudomonadati</taxon>
        <taxon>Bacteroidota</taxon>
        <taxon>Chitinophagia</taxon>
        <taxon>Chitinophagales</taxon>
        <taxon>Chitinophagaceae</taxon>
        <taxon>Deminuibacter</taxon>
    </lineage>
</organism>
<evidence type="ECO:0000256" key="1">
    <source>
        <dbReference type="ARBA" id="ARBA00004141"/>
    </source>
</evidence>
<keyword evidence="8" id="KW-1185">Reference proteome</keyword>
<feature type="domain" description="Yip1" evidence="6">
    <location>
        <begin position="9"/>
        <end position="178"/>
    </location>
</feature>
<sequence length="203" mass="21910">MNIVDRVKNILLNPRTEWLAIEAEQPNAAMIMRGYVIPLAIVIAIAAFVGFGFVGIPVMGVRFASIEAGLFNGVLHLLVSVLGVYISANVVDALAPSFDSEKHLGRSLQLVAYGCTPLLVARVFSVIPAIAGLISLAGLCYTAYVWYIGLSPIKRTPDDKKVVYLAVIFLVMVVIFLLTGIIVSIILRPFFGLAYGGFGYYGL</sequence>
<keyword evidence="4 5" id="KW-0472">Membrane</keyword>
<evidence type="ECO:0000259" key="6">
    <source>
        <dbReference type="Pfam" id="PF04893"/>
    </source>
</evidence>
<reference evidence="7 8" key="1">
    <citation type="submission" date="2018-08" db="EMBL/GenBank/DDBJ databases">
        <title>Chitinophagaceae sp. K23C18032701, a novel bacterium isolated from forest soil.</title>
        <authorList>
            <person name="Wang C."/>
        </authorList>
    </citation>
    <scope>NUCLEOTIDE SEQUENCE [LARGE SCALE GENOMIC DNA]</scope>
    <source>
        <strain evidence="7 8">K23C18032701</strain>
    </source>
</reference>
<dbReference type="InterPro" id="IPR006977">
    <property type="entry name" value="Yip1_dom"/>
</dbReference>
<feature type="transmembrane region" description="Helical" evidence="5">
    <location>
        <begin position="68"/>
        <end position="88"/>
    </location>
</feature>
<dbReference type="RefSeq" id="WP_116846325.1">
    <property type="nucleotide sequence ID" value="NZ_QTJU01000001.1"/>
</dbReference>
<accession>A0A3E1NRN1</accession>
<gene>
    <name evidence="7" type="ORF">DXN05_06345</name>
</gene>